<feature type="transmembrane region" description="Helical" evidence="1">
    <location>
        <begin position="12"/>
        <end position="31"/>
    </location>
</feature>
<accession>A0AAT9TSX3</accession>
<name>A0AAT9TSX3_9CAUD</name>
<protein>
    <submittedName>
        <fullName evidence="2">Uncharacterized protein</fullName>
    </submittedName>
</protein>
<proteinExistence type="predicted"/>
<keyword evidence="1" id="KW-1133">Transmembrane helix</keyword>
<reference evidence="2" key="1">
    <citation type="submission" date="2023-01" db="EMBL/GenBank/DDBJ databases">
        <authorList>
            <person name="Sprotte S."/>
            <person name="Brinks E."/>
        </authorList>
    </citation>
    <scope>NUCLEOTIDE SEQUENCE</scope>
</reference>
<dbReference type="EMBL" id="OQ326496">
    <property type="protein sequence ID" value="WDQ45583.1"/>
    <property type="molecule type" value="Genomic_DNA"/>
</dbReference>
<evidence type="ECO:0000256" key="1">
    <source>
        <dbReference type="SAM" id="Phobius"/>
    </source>
</evidence>
<evidence type="ECO:0000313" key="2">
    <source>
        <dbReference type="EMBL" id="WDQ45583.1"/>
    </source>
</evidence>
<reference evidence="2" key="2">
    <citation type="journal article" date="2024" name="Heliyon">
        <title>Complete genome sequence of the novel virulent phage PMBT24 infecting Enterocloster bolteae from the human gut.</title>
        <authorList>
            <person name="Sprotte S."/>
            <person name="Brinks E."/>
            <person name="Neve H."/>
            <person name="Franz C.M.A.P."/>
        </authorList>
    </citation>
    <scope>NUCLEOTIDE SEQUENCE</scope>
</reference>
<sequence length="176" mass="19653">MPGFWTYAGRNIGIIVIMICVMGLFICVPARVKKITYIKWFSALFLSCFVVTLCVYKINSYDRMIDQELRAMGIDEDIIKNRKNKTTTSNKTTGADRNSDAWICAKDIVESNLKSPTSAKFCSYSEATIQSLGNNKYKITGYVDADNSFGASMRNDFTVTLTLTKSGYTNGSVSFD</sequence>
<organism evidence="2">
    <name type="scientific">Enterocloster phage PMBT24</name>
    <dbReference type="NCBI Taxonomy" id="3025413"/>
    <lineage>
        <taxon>Viruses</taxon>
        <taxon>Duplodnaviria</taxon>
        <taxon>Heunggongvirae</taxon>
        <taxon>Uroviricota</taxon>
        <taxon>Caudoviricetes</taxon>
    </lineage>
</organism>
<keyword evidence="1" id="KW-0472">Membrane</keyword>
<keyword evidence="1" id="KW-0812">Transmembrane</keyword>
<feature type="transmembrane region" description="Helical" evidence="1">
    <location>
        <begin position="37"/>
        <end position="56"/>
    </location>
</feature>